<dbReference type="RefSeq" id="WP_042383791.1">
    <property type="nucleotide sequence ID" value="NZ_AP025621.1"/>
</dbReference>
<keyword evidence="5 7" id="KW-1133">Transmembrane helix</keyword>
<gene>
    <name evidence="9" type="ORF">BCV53_14400</name>
</gene>
<keyword evidence="2 7" id="KW-0813">Transport</keyword>
<feature type="transmembrane region" description="Helical" evidence="7">
    <location>
        <begin position="137"/>
        <end position="158"/>
    </location>
</feature>
<dbReference type="InterPro" id="IPR000515">
    <property type="entry name" value="MetI-like"/>
</dbReference>
<evidence type="ECO:0000259" key="8">
    <source>
        <dbReference type="PROSITE" id="PS50928"/>
    </source>
</evidence>
<feature type="domain" description="ABC transmembrane type-1" evidence="8">
    <location>
        <begin position="98"/>
        <end position="297"/>
    </location>
</feature>
<dbReference type="Gene3D" id="1.10.3720.10">
    <property type="entry name" value="MetI-like"/>
    <property type="match status" value="1"/>
</dbReference>
<proteinExistence type="inferred from homology"/>
<accession>A0AAN0YRB3</accession>
<keyword evidence="10" id="KW-1185">Reference proteome</keyword>
<evidence type="ECO:0000313" key="9">
    <source>
        <dbReference type="EMBL" id="ANZ31179.1"/>
    </source>
</evidence>
<dbReference type="GeneID" id="56926624"/>
<dbReference type="CDD" id="cd06261">
    <property type="entry name" value="TM_PBP2"/>
    <property type="match status" value="1"/>
</dbReference>
<keyword evidence="3" id="KW-1003">Cell membrane</keyword>
<dbReference type="EMBL" id="CP016622">
    <property type="protein sequence ID" value="ANZ31179.1"/>
    <property type="molecule type" value="Genomic_DNA"/>
</dbReference>
<dbReference type="PANTHER" id="PTHR43163:SF6">
    <property type="entry name" value="DIPEPTIDE TRANSPORT SYSTEM PERMEASE PROTEIN DPPB-RELATED"/>
    <property type="match status" value="1"/>
</dbReference>
<dbReference type="Pfam" id="PF19300">
    <property type="entry name" value="BPD_transp_1_N"/>
    <property type="match status" value="1"/>
</dbReference>
<protein>
    <recommendedName>
        <fullName evidence="8">ABC transmembrane type-1 domain-containing protein</fullName>
    </recommendedName>
</protein>
<evidence type="ECO:0000256" key="3">
    <source>
        <dbReference type="ARBA" id="ARBA00022475"/>
    </source>
</evidence>
<comment type="subcellular location">
    <subcellularLocation>
        <location evidence="1 7">Cell membrane</location>
        <topology evidence="1 7">Multi-pass membrane protein</topology>
    </subcellularLocation>
</comment>
<feature type="transmembrane region" description="Helical" evidence="7">
    <location>
        <begin position="104"/>
        <end position="125"/>
    </location>
</feature>
<feature type="transmembrane region" description="Helical" evidence="7">
    <location>
        <begin position="278"/>
        <end position="301"/>
    </location>
</feature>
<evidence type="ECO:0000256" key="1">
    <source>
        <dbReference type="ARBA" id="ARBA00004651"/>
    </source>
</evidence>
<name>A0AAN0YRB3_PARTM</name>
<dbReference type="PROSITE" id="PS50928">
    <property type="entry name" value="ABC_TM1"/>
    <property type="match status" value="1"/>
</dbReference>
<evidence type="ECO:0000256" key="6">
    <source>
        <dbReference type="ARBA" id="ARBA00023136"/>
    </source>
</evidence>
<dbReference type="InterPro" id="IPR035906">
    <property type="entry name" value="MetI-like_sf"/>
</dbReference>
<dbReference type="Pfam" id="PF00528">
    <property type="entry name" value="BPD_transp_1"/>
    <property type="match status" value="1"/>
</dbReference>
<feature type="transmembrane region" description="Helical" evidence="7">
    <location>
        <begin position="236"/>
        <end position="258"/>
    </location>
</feature>
<dbReference type="GO" id="GO:0055085">
    <property type="term" value="P:transmembrane transport"/>
    <property type="evidence" value="ECO:0007669"/>
    <property type="project" value="InterPro"/>
</dbReference>
<dbReference type="SUPFAM" id="SSF161098">
    <property type="entry name" value="MetI-like"/>
    <property type="match status" value="1"/>
</dbReference>
<reference evidence="10" key="1">
    <citation type="journal article" date="2016" name="Genome Announc.">
        <title>Complete Genome Sequence of Geobacillus thermoglucosidasius NCIMB 11955, the Progenitor of a Bioethanol Production Strain.</title>
        <authorList>
            <person name="Sheng L."/>
            <person name="Zhang Y."/>
            <person name="Minton N.P."/>
        </authorList>
    </citation>
    <scope>NUCLEOTIDE SEQUENCE [LARGE SCALE GENOMIC DNA]</scope>
    <source>
        <strain evidence="10">NCIMB 11955</strain>
    </source>
</reference>
<feature type="transmembrane region" description="Helical" evidence="7">
    <location>
        <begin position="178"/>
        <end position="197"/>
    </location>
</feature>
<feature type="transmembrane region" description="Helical" evidence="7">
    <location>
        <begin position="9"/>
        <end position="30"/>
    </location>
</feature>
<dbReference type="KEGG" id="ptl:AOT13_14375"/>
<dbReference type="AlphaFoldDB" id="A0AAN0YRB3"/>
<evidence type="ECO:0000313" key="10">
    <source>
        <dbReference type="Proteomes" id="UP000093052"/>
    </source>
</evidence>
<evidence type="ECO:0000256" key="7">
    <source>
        <dbReference type="RuleBase" id="RU363032"/>
    </source>
</evidence>
<evidence type="ECO:0000256" key="5">
    <source>
        <dbReference type="ARBA" id="ARBA00022989"/>
    </source>
</evidence>
<keyword evidence="4 7" id="KW-0812">Transmembrane</keyword>
<dbReference type="GO" id="GO:0005886">
    <property type="term" value="C:plasma membrane"/>
    <property type="evidence" value="ECO:0007669"/>
    <property type="project" value="UniProtKB-SubCell"/>
</dbReference>
<dbReference type="InterPro" id="IPR045621">
    <property type="entry name" value="BPD_transp_1_N"/>
</dbReference>
<comment type="similarity">
    <text evidence="7">Belongs to the binding-protein-dependent transport system permease family.</text>
</comment>
<evidence type="ECO:0000256" key="2">
    <source>
        <dbReference type="ARBA" id="ARBA00022448"/>
    </source>
</evidence>
<dbReference type="PANTHER" id="PTHR43163">
    <property type="entry name" value="DIPEPTIDE TRANSPORT SYSTEM PERMEASE PROTEIN DPPB-RELATED"/>
    <property type="match status" value="1"/>
</dbReference>
<dbReference type="Proteomes" id="UP000093052">
    <property type="component" value="Chromosome"/>
</dbReference>
<organism evidence="9 10">
    <name type="scientific">Parageobacillus thermoglucosidasius</name>
    <name type="common">Geobacillus thermoglucosidasius</name>
    <dbReference type="NCBI Taxonomy" id="1426"/>
    <lineage>
        <taxon>Bacteria</taxon>
        <taxon>Bacillati</taxon>
        <taxon>Bacillota</taxon>
        <taxon>Bacilli</taxon>
        <taxon>Bacillales</taxon>
        <taxon>Anoxybacillaceae</taxon>
        <taxon>Parageobacillus</taxon>
    </lineage>
</organism>
<keyword evidence="6 7" id="KW-0472">Membrane</keyword>
<sequence length="312" mass="34060">MVGYAVQRLLGAIPIWIAITLITFILMNVIPGDPVTQLMDARGGSMDKKVIEQIREEWGLNDPLPLQYLHFIQGFVQGDLGTSYQTRSPVTDLLLERIPVTAQITFLGLIVAIVFGITIGIIGALKRGSWLDSLVSSFSIAGVSLPSFLIGLILMYIFAVKFQLLPASGYASGELKFLILPSITLGLGVCGVIARITRSSMIDILKMDFMTTAYAKGISSWRVVLLHALKNALPPIMTIIGVQMGFLLSGAVITETIFALPGIGRLLVDGILQRDLPTVQGCVVFITSVFLIINLITDIFCRWIDPRIRLDV</sequence>
<evidence type="ECO:0000256" key="4">
    <source>
        <dbReference type="ARBA" id="ARBA00022692"/>
    </source>
</evidence>